<reference evidence="1" key="1">
    <citation type="submission" date="2020-06" db="EMBL/GenBank/DDBJ databases">
        <authorList>
            <person name="Li T."/>
            <person name="Hu X."/>
            <person name="Zhang T."/>
            <person name="Song X."/>
            <person name="Zhang H."/>
            <person name="Dai N."/>
            <person name="Sheng W."/>
            <person name="Hou X."/>
            <person name="Wei L."/>
        </authorList>
    </citation>
    <scope>NUCLEOTIDE SEQUENCE</scope>
    <source>
        <strain evidence="1">G02</strain>
        <tissue evidence="1">Leaf</tissue>
    </source>
</reference>
<name>A0AAW2V7F9_SESRA</name>
<gene>
    <name evidence="1" type="ORF">Sradi_0976000</name>
</gene>
<reference evidence="1" key="2">
    <citation type="journal article" date="2024" name="Plant">
        <title>Genomic evolution and insights into agronomic trait innovations of Sesamum species.</title>
        <authorList>
            <person name="Miao H."/>
            <person name="Wang L."/>
            <person name="Qu L."/>
            <person name="Liu H."/>
            <person name="Sun Y."/>
            <person name="Le M."/>
            <person name="Wang Q."/>
            <person name="Wei S."/>
            <person name="Zheng Y."/>
            <person name="Lin W."/>
            <person name="Duan Y."/>
            <person name="Cao H."/>
            <person name="Xiong S."/>
            <person name="Wang X."/>
            <person name="Wei L."/>
            <person name="Li C."/>
            <person name="Ma Q."/>
            <person name="Ju M."/>
            <person name="Zhao R."/>
            <person name="Li G."/>
            <person name="Mu C."/>
            <person name="Tian Q."/>
            <person name="Mei H."/>
            <person name="Zhang T."/>
            <person name="Gao T."/>
            <person name="Zhang H."/>
        </authorList>
    </citation>
    <scope>NUCLEOTIDE SEQUENCE</scope>
    <source>
        <strain evidence="1">G02</strain>
    </source>
</reference>
<accession>A0AAW2V7F9</accession>
<proteinExistence type="predicted"/>
<comment type="caution">
    <text evidence="1">The sequence shown here is derived from an EMBL/GenBank/DDBJ whole genome shotgun (WGS) entry which is preliminary data.</text>
</comment>
<dbReference type="EMBL" id="JACGWJ010000004">
    <property type="protein sequence ID" value="KAL0424412.1"/>
    <property type="molecule type" value="Genomic_DNA"/>
</dbReference>
<dbReference type="AlphaFoldDB" id="A0AAW2V7F9"/>
<organism evidence="1">
    <name type="scientific">Sesamum radiatum</name>
    <name type="common">Black benniseed</name>
    <dbReference type="NCBI Taxonomy" id="300843"/>
    <lineage>
        <taxon>Eukaryota</taxon>
        <taxon>Viridiplantae</taxon>
        <taxon>Streptophyta</taxon>
        <taxon>Embryophyta</taxon>
        <taxon>Tracheophyta</taxon>
        <taxon>Spermatophyta</taxon>
        <taxon>Magnoliopsida</taxon>
        <taxon>eudicotyledons</taxon>
        <taxon>Gunneridae</taxon>
        <taxon>Pentapetalae</taxon>
        <taxon>asterids</taxon>
        <taxon>lamiids</taxon>
        <taxon>Lamiales</taxon>
        <taxon>Pedaliaceae</taxon>
        <taxon>Sesamum</taxon>
    </lineage>
</organism>
<evidence type="ECO:0000313" key="1">
    <source>
        <dbReference type="EMBL" id="KAL0424412.1"/>
    </source>
</evidence>
<sequence length="76" mass="7926">MLTTSKEFEKKLLAETHPPPGDIGITFDGIGAFGNVKEPGGIGDATLAKANIILERTSDKASPCWGILLFAPRGSG</sequence>
<protein>
    <submittedName>
        <fullName evidence="1">Uncharacterized protein</fullName>
    </submittedName>
</protein>